<evidence type="ECO:0000313" key="2">
    <source>
        <dbReference type="EMBL" id="OLP82493.1"/>
    </source>
</evidence>
<evidence type="ECO:0000313" key="3">
    <source>
        <dbReference type="Proteomes" id="UP000186817"/>
    </source>
</evidence>
<dbReference type="AlphaFoldDB" id="A0A1Q9CHT1"/>
<proteinExistence type="predicted"/>
<dbReference type="Proteomes" id="UP000186817">
    <property type="component" value="Unassembled WGS sequence"/>
</dbReference>
<organism evidence="2 3">
    <name type="scientific">Symbiodinium microadriaticum</name>
    <name type="common">Dinoflagellate</name>
    <name type="synonym">Zooxanthella microadriatica</name>
    <dbReference type="NCBI Taxonomy" id="2951"/>
    <lineage>
        <taxon>Eukaryota</taxon>
        <taxon>Sar</taxon>
        <taxon>Alveolata</taxon>
        <taxon>Dinophyceae</taxon>
        <taxon>Suessiales</taxon>
        <taxon>Symbiodiniaceae</taxon>
        <taxon>Symbiodinium</taxon>
    </lineage>
</organism>
<feature type="compositionally biased region" description="Low complexity" evidence="1">
    <location>
        <begin position="20"/>
        <end position="30"/>
    </location>
</feature>
<sequence>MPPKSPQTPQKDSWADATEQEAASETASSSKPQPAQDLSSADPARVYRPQLDIDAFRSLDQPGAFTQRYLFDISLLDRRAQPLYGHPHYKPIECMVFDKRPWICFYGGSPPTVVAETDDWWYTMYDREGGCCLQGWPMFLLQDFMRLFADPPPSPEPTTQADDAASSLPGDFVRERFLLPANYRPSFGRFWHLGCKGQEGEKAAEVLDAPQVQSEDRIITAVQLYTWALVMALMLASFFCGADLRSGREEANFEADCTARKNGSTHRESKAGLQERLEGWHFGVPAEPREGFEDHGVHEILYQEAAQELIDDFKTNYPGPTTQELLAADRKIWGTIGTLVSAGWSLDEALYEEEGGLPEKVGILAADTGLISKLPLRLGHITEISYTSLLKTSGPFVAHRPPICDGAGAPSSADHSLPHASGISKASKAWIQWAQKSNLSHRVYAHISQSRPEHPLSQEEQSETLAILCSALNLDQASMATVSPGQPFRLQLMQALAKLIEDPDQDLPSILADGVHTGVFSEIKPSGLWPPAKLQPLSQSGLEVCQGNWRPAEEDPETVAALLADEEAAGSDYAYGPRSSQIISATSLLLFAFNGTLWRYVVCHFGAKFSAYWWQRVGAPISWKKAYVGDSLIWCGWKFNFAYETVELCAAKSYMDKNLRPVLPGHQNDSGSTIKPSLVSVSHVAGAHNEWADDLSRDVGLGLGQSLLVLQGQSTARGGGVLHAPTLTVLLWEVGCLSVRSENTACHLDAKVLSIDFLRVLLLIVKSVLSFWLRVPFVRRYRLRAAFEQLTSSLPTSNQPQALPAVEIQFRRRTATFYTGASVLVTAG</sequence>
<comment type="caution">
    <text evidence="2">The sequence shown here is derived from an EMBL/GenBank/DDBJ whole genome shotgun (WGS) entry which is preliminary data.</text>
</comment>
<protein>
    <submittedName>
        <fullName evidence="2">Uncharacterized protein</fullName>
    </submittedName>
</protein>
<feature type="region of interest" description="Disordered" evidence="1">
    <location>
        <begin position="1"/>
        <end position="43"/>
    </location>
</feature>
<reference evidence="2 3" key="1">
    <citation type="submission" date="2016-02" db="EMBL/GenBank/DDBJ databases">
        <title>Genome analysis of coral dinoflagellate symbionts highlights evolutionary adaptations to a symbiotic lifestyle.</title>
        <authorList>
            <person name="Aranda M."/>
            <person name="Li Y."/>
            <person name="Liew Y.J."/>
            <person name="Baumgarten S."/>
            <person name="Simakov O."/>
            <person name="Wilson M."/>
            <person name="Piel J."/>
            <person name="Ashoor H."/>
            <person name="Bougouffa S."/>
            <person name="Bajic V.B."/>
            <person name="Ryu T."/>
            <person name="Ravasi T."/>
            <person name="Bayer T."/>
            <person name="Micklem G."/>
            <person name="Kim H."/>
            <person name="Bhak J."/>
            <person name="Lajeunesse T.C."/>
            <person name="Voolstra C.R."/>
        </authorList>
    </citation>
    <scope>NUCLEOTIDE SEQUENCE [LARGE SCALE GENOMIC DNA]</scope>
    <source>
        <strain evidence="2 3">CCMP2467</strain>
    </source>
</reference>
<gene>
    <name evidence="2" type="ORF">AK812_SmicGene36851</name>
</gene>
<name>A0A1Q9CHT1_SYMMI</name>
<dbReference type="EMBL" id="LSRX01001187">
    <property type="protein sequence ID" value="OLP82493.1"/>
    <property type="molecule type" value="Genomic_DNA"/>
</dbReference>
<evidence type="ECO:0000256" key="1">
    <source>
        <dbReference type="SAM" id="MobiDB-lite"/>
    </source>
</evidence>
<keyword evidence="3" id="KW-1185">Reference proteome</keyword>
<accession>A0A1Q9CHT1</accession>